<dbReference type="GO" id="GO:0016747">
    <property type="term" value="F:acyltransferase activity, transferring groups other than amino-acyl groups"/>
    <property type="evidence" value="ECO:0007669"/>
    <property type="project" value="InterPro"/>
</dbReference>
<evidence type="ECO:0000313" key="2">
    <source>
        <dbReference type="EMBL" id="GGI83958.1"/>
    </source>
</evidence>
<dbReference type="InterPro" id="IPR000182">
    <property type="entry name" value="GNAT_dom"/>
</dbReference>
<protein>
    <recommendedName>
        <fullName evidence="1">N-acetyltransferase domain-containing protein</fullName>
    </recommendedName>
</protein>
<dbReference type="PROSITE" id="PS51186">
    <property type="entry name" value="GNAT"/>
    <property type="match status" value="1"/>
</dbReference>
<gene>
    <name evidence="2" type="ORF">GCM10007112_21060</name>
</gene>
<reference evidence="2" key="2">
    <citation type="submission" date="2020-09" db="EMBL/GenBank/DDBJ databases">
        <authorList>
            <person name="Sun Q."/>
            <person name="Ohkuma M."/>
        </authorList>
    </citation>
    <scope>NUCLEOTIDE SEQUENCE</scope>
    <source>
        <strain evidence="2">JCM 11219</strain>
    </source>
</reference>
<dbReference type="InterPro" id="IPR016181">
    <property type="entry name" value="Acyl_CoA_acyltransferase"/>
</dbReference>
<dbReference type="AlphaFoldDB" id="A0A830E5E0"/>
<proteinExistence type="predicted"/>
<organism evidence="2 3">
    <name type="scientific">Vulcanisaeta souniana JCM 11219</name>
    <dbReference type="NCBI Taxonomy" id="1293586"/>
    <lineage>
        <taxon>Archaea</taxon>
        <taxon>Thermoproteota</taxon>
        <taxon>Thermoprotei</taxon>
        <taxon>Thermoproteales</taxon>
        <taxon>Thermoproteaceae</taxon>
        <taxon>Vulcanisaeta</taxon>
    </lineage>
</organism>
<dbReference type="CDD" id="cd04301">
    <property type="entry name" value="NAT_SF"/>
    <property type="match status" value="1"/>
</dbReference>
<evidence type="ECO:0000259" key="1">
    <source>
        <dbReference type="PROSITE" id="PS51186"/>
    </source>
</evidence>
<dbReference type="PANTHER" id="PTHR43072">
    <property type="entry name" value="N-ACETYLTRANSFERASE"/>
    <property type="match status" value="1"/>
</dbReference>
<feature type="domain" description="N-acetyltransferase" evidence="1">
    <location>
        <begin position="23"/>
        <end position="168"/>
    </location>
</feature>
<evidence type="ECO:0000313" key="3">
    <source>
        <dbReference type="Proteomes" id="UP000657075"/>
    </source>
</evidence>
<reference evidence="2" key="1">
    <citation type="journal article" date="2014" name="Int. J. Syst. Evol. Microbiol.">
        <title>Complete genome sequence of Corynebacterium casei LMG S-19264T (=DSM 44701T), isolated from a smear-ripened cheese.</title>
        <authorList>
            <consortium name="US DOE Joint Genome Institute (JGI-PGF)"/>
            <person name="Walter F."/>
            <person name="Albersmeier A."/>
            <person name="Kalinowski J."/>
            <person name="Ruckert C."/>
        </authorList>
    </citation>
    <scope>NUCLEOTIDE SEQUENCE</scope>
    <source>
        <strain evidence="2">JCM 11219</strain>
    </source>
</reference>
<dbReference type="Pfam" id="PF00583">
    <property type="entry name" value="Acetyltransf_1"/>
    <property type="match status" value="1"/>
</dbReference>
<dbReference type="Proteomes" id="UP000657075">
    <property type="component" value="Unassembled WGS sequence"/>
</dbReference>
<name>A0A830E5E0_9CREN</name>
<accession>A0A830E5E0</accession>
<dbReference type="SUPFAM" id="SSF55729">
    <property type="entry name" value="Acyl-CoA N-acyltransferases (Nat)"/>
    <property type="match status" value="1"/>
</dbReference>
<comment type="caution">
    <text evidence="2">The sequence shown here is derived from an EMBL/GenBank/DDBJ whole genome shotgun (WGS) entry which is preliminary data.</text>
</comment>
<dbReference type="Gene3D" id="3.40.630.30">
    <property type="match status" value="1"/>
</dbReference>
<sequence>MQGNREKVKIIEILNQVTIMTELTIRKTLPSDTGQIIEFTRNTFPWGDYVPNAINEWISEGTAYVAVIKNHVVGVMNMVLIRETSTAWLEGIRVHPSYRRMGIGRALTEYVLNEAVKNGIRHVMLMIADWNEPSHRLARSLGFHEVLTLFTGVAKPSPVSIVRGEAMREVIRNALRKTNGYYCMTRKHWLCTRATEDFVMTIINEVYIGRGIGLGEFSVGPPTMPAKTEVLATENGDFENYYGRFIVYEKELNQAQAKA</sequence>
<dbReference type="EMBL" id="BMNM01000010">
    <property type="protein sequence ID" value="GGI83958.1"/>
    <property type="molecule type" value="Genomic_DNA"/>
</dbReference>
<dbReference type="PANTHER" id="PTHR43072:SF60">
    <property type="entry name" value="L-2,4-DIAMINOBUTYRIC ACID ACETYLTRANSFERASE"/>
    <property type="match status" value="1"/>
</dbReference>